<keyword evidence="1" id="KW-0479">Metal-binding</keyword>
<dbReference type="GO" id="GO:0003697">
    <property type="term" value="F:single-stranded DNA binding"/>
    <property type="evidence" value="ECO:0007669"/>
    <property type="project" value="InterPro"/>
</dbReference>
<keyword evidence="2 4" id="KW-0863">Zinc-finger</keyword>
<dbReference type="EMBL" id="GL379798">
    <property type="protein sequence ID" value="EGT33779.1"/>
    <property type="molecule type" value="Genomic_DNA"/>
</dbReference>
<dbReference type="PROSITE" id="PS50089">
    <property type="entry name" value="ZF_RING_2"/>
    <property type="match status" value="1"/>
</dbReference>
<organism evidence="8">
    <name type="scientific">Caenorhabditis brenneri</name>
    <name type="common">Nematode worm</name>
    <dbReference type="NCBI Taxonomy" id="135651"/>
    <lineage>
        <taxon>Eukaryota</taxon>
        <taxon>Metazoa</taxon>
        <taxon>Ecdysozoa</taxon>
        <taxon>Nematoda</taxon>
        <taxon>Chromadorea</taxon>
        <taxon>Rhabditida</taxon>
        <taxon>Rhabditina</taxon>
        <taxon>Rhabditomorpha</taxon>
        <taxon>Rhabditoidea</taxon>
        <taxon>Rhabditidae</taxon>
        <taxon>Peloderinae</taxon>
        <taxon>Caenorhabditis</taxon>
    </lineage>
</organism>
<dbReference type="SMART" id="SM00184">
    <property type="entry name" value="RING"/>
    <property type="match status" value="1"/>
</dbReference>
<dbReference type="eggNOG" id="KOG0802">
    <property type="taxonomic scope" value="Eukaryota"/>
</dbReference>
<evidence type="ECO:0000256" key="1">
    <source>
        <dbReference type="ARBA" id="ARBA00022723"/>
    </source>
</evidence>
<evidence type="ECO:0000256" key="5">
    <source>
        <dbReference type="SAM" id="MobiDB-lite"/>
    </source>
</evidence>
<dbReference type="Pfam" id="PF13923">
    <property type="entry name" value="zf-C3HC4_2"/>
    <property type="match status" value="1"/>
</dbReference>
<sequence length="385" mass="43847">MASRSLRTTNSNIPNSSPLVDTLARHVECCICMAVLHNAASCTPCLHTFCIGCIAKWNETNNGKCPMCRVSVKDVSPNWVMRDLVNSYLQMKPALQRTEEEKEELDRSELTYIVKWLGETNEKLLYIESLASLRGAPENGDQKTSAMKNRALELFKKFLGAEKKPVPEKIVKKELDKLIEDVHKEIYPATLFLKYHRLERAYKHLVRISVPVIGPNEHTWLGNYYFDTACTEVLDELSDESFEDSDEEEFDLNLPNRIAEALTIIRHPDRRRPPRATVGGFDPTVLEALARVQTMRAPGFNRSSRFNTLPMTSLQEIVNDTRPLPPRARRLSSLYQNDMEAIPEQVPMLTRRHARRSEATASSRNPSPPPNPRRSARLASRVPDP</sequence>
<accession>G0MK27</accession>
<dbReference type="Gene3D" id="3.30.40.10">
    <property type="entry name" value="Zinc/RING finger domain, C3HC4 (zinc finger)"/>
    <property type="match status" value="1"/>
</dbReference>
<dbReference type="InterPro" id="IPR001841">
    <property type="entry name" value="Znf_RING"/>
</dbReference>
<evidence type="ECO:0000256" key="4">
    <source>
        <dbReference type="PROSITE-ProRule" id="PRU00175"/>
    </source>
</evidence>
<name>G0MK27_CAEBE</name>
<dbReference type="AlphaFoldDB" id="G0MK27"/>
<keyword evidence="8" id="KW-1185">Reference proteome</keyword>
<keyword evidence="3" id="KW-0862">Zinc</keyword>
<dbReference type="Proteomes" id="UP000008068">
    <property type="component" value="Unassembled WGS sequence"/>
</dbReference>
<evidence type="ECO:0000313" key="7">
    <source>
        <dbReference type="EMBL" id="EGT33779.1"/>
    </source>
</evidence>
<dbReference type="InParanoid" id="G0MK27"/>
<reference evidence="8" key="1">
    <citation type="submission" date="2011-07" db="EMBL/GenBank/DDBJ databases">
        <authorList>
            <consortium name="Caenorhabditis brenneri Sequencing and Analysis Consortium"/>
            <person name="Wilson R.K."/>
        </authorList>
    </citation>
    <scope>NUCLEOTIDE SEQUENCE [LARGE SCALE GENOMIC DNA]</scope>
    <source>
        <strain evidence="8">PB2801</strain>
    </source>
</reference>
<protein>
    <recommendedName>
        <fullName evidence="6">RING-type domain-containing protein</fullName>
    </recommendedName>
</protein>
<dbReference type="PANTHER" id="PTHR14134">
    <property type="entry name" value="E3 UBIQUITIN-PROTEIN LIGASE RAD18"/>
    <property type="match status" value="1"/>
</dbReference>
<dbReference type="InterPro" id="IPR039577">
    <property type="entry name" value="Rad18"/>
</dbReference>
<evidence type="ECO:0000313" key="8">
    <source>
        <dbReference type="Proteomes" id="UP000008068"/>
    </source>
</evidence>
<evidence type="ECO:0000259" key="6">
    <source>
        <dbReference type="PROSITE" id="PS50089"/>
    </source>
</evidence>
<dbReference type="OrthoDB" id="5873560at2759"/>
<feature type="region of interest" description="Disordered" evidence="5">
    <location>
        <begin position="344"/>
        <end position="385"/>
    </location>
</feature>
<dbReference type="GO" id="GO:0006513">
    <property type="term" value="P:protein monoubiquitination"/>
    <property type="evidence" value="ECO:0007669"/>
    <property type="project" value="InterPro"/>
</dbReference>
<evidence type="ECO:0000256" key="2">
    <source>
        <dbReference type="ARBA" id="ARBA00022771"/>
    </source>
</evidence>
<dbReference type="GO" id="GO:0006301">
    <property type="term" value="P:DNA damage tolerance"/>
    <property type="evidence" value="ECO:0007669"/>
    <property type="project" value="InterPro"/>
</dbReference>
<dbReference type="GO" id="GO:0061630">
    <property type="term" value="F:ubiquitin protein ligase activity"/>
    <property type="evidence" value="ECO:0007669"/>
    <property type="project" value="InterPro"/>
</dbReference>
<gene>
    <name evidence="7" type="ORF">CAEBREN_12747</name>
</gene>
<dbReference type="InterPro" id="IPR017907">
    <property type="entry name" value="Znf_RING_CS"/>
</dbReference>
<proteinExistence type="predicted"/>
<feature type="domain" description="RING-type" evidence="6">
    <location>
        <begin position="29"/>
        <end position="69"/>
    </location>
</feature>
<dbReference type="STRING" id="135651.G0MK27"/>
<dbReference type="InterPro" id="IPR013083">
    <property type="entry name" value="Znf_RING/FYVE/PHD"/>
</dbReference>
<evidence type="ECO:0000256" key="3">
    <source>
        <dbReference type="ARBA" id="ARBA00022833"/>
    </source>
</evidence>
<dbReference type="SUPFAM" id="SSF57850">
    <property type="entry name" value="RING/U-box"/>
    <property type="match status" value="1"/>
</dbReference>
<dbReference type="GO" id="GO:0008270">
    <property type="term" value="F:zinc ion binding"/>
    <property type="evidence" value="ECO:0007669"/>
    <property type="project" value="UniProtKB-KW"/>
</dbReference>
<dbReference type="PROSITE" id="PS00518">
    <property type="entry name" value="ZF_RING_1"/>
    <property type="match status" value="1"/>
</dbReference>
<dbReference type="HOGENOM" id="CLU_718100_0_0_1"/>